<dbReference type="EMBL" id="JABENB010000001">
    <property type="protein sequence ID" value="NNG39389.1"/>
    <property type="molecule type" value="Genomic_DNA"/>
</dbReference>
<dbReference type="GO" id="GO:0000287">
    <property type="term" value="F:magnesium ion binding"/>
    <property type="evidence" value="ECO:0007669"/>
    <property type="project" value="TreeGrafter"/>
</dbReference>
<dbReference type="GO" id="GO:0005829">
    <property type="term" value="C:cytosol"/>
    <property type="evidence" value="ECO:0007669"/>
    <property type="project" value="TreeGrafter"/>
</dbReference>
<evidence type="ECO:0000313" key="2">
    <source>
        <dbReference type="Proteomes" id="UP000557772"/>
    </source>
</evidence>
<gene>
    <name evidence="1" type="ORF">HJ588_08880</name>
</gene>
<dbReference type="InterPro" id="IPR006379">
    <property type="entry name" value="HAD-SF_hydro_IIB"/>
</dbReference>
<dbReference type="InterPro" id="IPR000150">
    <property type="entry name" value="Cof"/>
</dbReference>
<sequence length="272" mass="28605">MKRPRLVASDLDGTLLAPDGTVSPRTAAAWSRLPALGIESVLVTARPPRWLHPLQDIVGAHGLAICANGAFVYDVSNRTLLQSQGIERSLVCELVAELRAELPGVGFAAELADGLHMEDAYPDLHSQWVPADAVRAPMDDLADSAVVGKLLARSMQVPEQWFLDRVAELVGDRAVVSYSGAGGLAEIAAAGVTKASALARWCTARGVDAADVWAFGDMPNDLPMLRWAGTSYAMVNGHPDVRAAADHVCPSNAEDGVAQVLEGLQSSGPGRG</sequence>
<dbReference type="RefSeq" id="WP_171154095.1">
    <property type="nucleotide sequence ID" value="NZ_JABENB010000001.1"/>
</dbReference>
<dbReference type="PANTHER" id="PTHR10000">
    <property type="entry name" value="PHOSPHOSERINE PHOSPHATASE"/>
    <property type="match status" value="1"/>
</dbReference>
<proteinExistence type="predicted"/>
<organism evidence="1 2">
    <name type="scientific">Flexivirga aerilata</name>
    <dbReference type="NCBI Taxonomy" id="1656889"/>
    <lineage>
        <taxon>Bacteria</taxon>
        <taxon>Bacillati</taxon>
        <taxon>Actinomycetota</taxon>
        <taxon>Actinomycetes</taxon>
        <taxon>Micrococcales</taxon>
        <taxon>Dermacoccaceae</taxon>
        <taxon>Flexivirga</taxon>
    </lineage>
</organism>
<dbReference type="InterPro" id="IPR023214">
    <property type="entry name" value="HAD_sf"/>
</dbReference>
<comment type="caution">
    <text evidence="1">The sequence shown here is derived from an EMBL/GenBank/DDBJ whole genome shotgun (WGS) entry which is preliminary data.</text>
</comment>
<keyword evidence="2" id="KW-1185">Reference proteome</keyword>
<dbReference type="Gene3D" id="3.30.1240.10">
    <property type="match status" value="1"/>
</dbReference>
<dbReference type="Gene3D" id="3.40.50.1000">
    <property type="entry name" value="HAD superfamily/HAD-like"/>
    <property type="match status" value="1"/>
</dbReference>
<dbReference type="AlphaFoldDB" id="A0A849AG54"/>
<dbReference type="PANTHER" id="PTHR10000:SF8">
    <property type="entry name" value="HAD SUPERFAMILY HYDROLASE-LIKE, TYPE 3"/>
    <property type="match status" value="1"/>
</dbReference>
<dbReference type="PROSITE" id="PS01228">
    <property type="entry name" value="COF_1"/>
    <property type="match status" value="1"/>
</dbReference>
<reference evidence="1 2" key="1">
    <citation type="submission" date="2020-05" db="EMBL/GenBank/DDBJ databases">
        <title>Flexivirga sp. ID2601S isolated from air conditioner.</title>
        <authorList>
            <person name="Kim D.H."/>
        </authorList>
    </citation>
    <scope>NUCLEOTIDE SEQUENCE [LARGE SCALE GENOMIC DNA]</scope>
    <source>
        <strain evidence="1 2">ID2601S</strain>
    </source>
</reference>
<protein>
    <submittedName>
        <fullName evidence="1">HAD family phosphatase</fullName>
    </submittedName>
</protein>
<dbReference type="Proteomes" id="UP000557772">
    <property type="component" value="Unassembled WGS sequence"/>
</dbReference>
<dbReference type="Pfam" id="PF08282">
    <property type="entry name" value="Hydrolase_3"/>
    <property type="match status" value="1"/>
</dbReference>
<dbReference type="NCBIfam" id="TIGR01484">
    <property type="entry name" value="HAD-SF-IIB"/>
    <property type="match status" value="1"/>
</dbReference>
<accession>A0A849AG54</accession>
<dbReference type="GO" id="GO:0016791">
    <property type="term" value="F:phosphatase activity"/>
    <property type="evidence" value="ECO:0007669"/>
    <property type="project" value="UniProtKB-ARBA"/>
</dbReference>
<dbReference type="InterPro" id="IPR036412">
    <property type="entry name" value="HAD-like_sf"/>
</dbReference>
<name>A0A849AG54_9MICO</name>
<dbReference type="SUPFAM" id="SSF56784">
    <property type="entry name" value="HAD-like"/>
    <property type="match status" value="1"/>
</dbReference>
<dbReference type="NCBIfam" id="TIGR00099">
    <property type="entry name" value="Cof-subfamily"/>
    <property type="match status" value="1"/>
</dbReference>
<evidence type="ECO:0000313" key="1">
    <source>
        <dbReference type="EMBL" id="NNG39389.1"/>
    </source>
</evidence>